<keyword evidence="3 5" id="KW-0378">Hydrolase</keyword>
<gene>
    <name evidence="5" type="ORF">IAB31_03615</name>
</gene>
<dbReference type="Gene3D" id="1.20.120.710">
    <property type="entry name" value="Haloacid dehalogenase hydrolase-like domain"/>
    <property type="match status" value="1"/>
</dbReference>
<reference evidence="5" key="2">
    <citation type="journal article" date="2021" name="PeerJ">
        <title>Extensive microbial diversity within the chicken gut microbiome revealed by metagenomics and culture.</title>
        <authorList>
            <person name="Gilroy R."/>
            <person name="Ravi A."/>
            <person name="Getino M."/>
            <person name="Pursley I."/>
            <person name="Horton D.L."/>
            <person name="Alikhan N.F."/>
            <person name="Baker D."/>
            <person name="Gharbi K."/>
            <person name="Hall N."/>
            <person name="Watson M."/>
            <person name="Adriaenssens E.M."/>
            <person name="Foster-Nyarko E."/>
            <person name="Jarju S."/>
            <person name="Secka A."/>
            <person name="Antonio M."/>
            <person name="Oren A."/>
            <person name="Chaudhuri R.R."/>
            <person name="La Ragione R."/>
            <person name="Hildebrand F."/>
            <person name="Pallen M.J."/>
        </authorList>
    </citation>
    <scope>NUCLEOTIDE SEQUENCE</scope>
    <source>
        <strain evidence="5">ChiSjej4B22-8148</strain>
    </source>
</reference>
<evidence type="ECO:0000313" key="6">
    <source>
        <dbReference type="Proteomes" id="UP000886757"/>
    </source>
</evidence>
<reference evidence="5" key="1">
    <citation type="submission" date="2020-10" db="EMBL/GenBank/DDBJ databases">
        <authorList>
            <person name="Gilroy R."/>
        </authorList>
    </citation>
    <scope>NUCLEOTIDE SEQUENCE</scope>
    <source>
        <strain evidence="5">ChiSjej4B22-8148</strain>
    </source>
</reference>
<dbReference type="Proteomes" id="UP000886757">
    <property type="component" value="Unassembled WGS sequence"/>
</dbReference>
<sequence>MKAILFDVDDTLYDQTQPFRKACGQMYGDAYDGLAERLFVASRRHSDEVFELSQSGEITMDAMRIYRTQKAFEDFGIFISQDEALKFEDYYKENLNHIFLPETIKEILDFCTERRIPAGVITNGASAHQWGKVERLGLLKWIPRERVFVSGDLGAAKPEPEIFRIIEKRLGLQPEEIWFAGDSYANDVTGAKRAGWKSLWLNRRGHKLPESGFMPDLQVKNERELFAAVKDLYFGGKAYV</sequence>
<comment type="caution">
    <text evidence="5">The sequence shown here is derived from an EMBL/GenBank/DDBJ whole genome shotgun (WGS) entry which is preliminary data.</text>
</comment>
<dbReference type="Pfam" id="PF00702">
    <property type="entry name" value="Hydrolase"/>
    <property type="match status" value="1"/>
</dbReference>
<evidence type="ECO:0000256" key="1">
    <source>
        <dbReference type="ARBA" id="ARBA00001946"/>
    </source>
</evidence>
<dbReference type="SUPFAM" id="SSF56784">
    <property type="entry name" value="HAD-like"/>
    <property type="match status" value="1"/>
</dbReference>
<dbReference type="PRINTS" id="PR00413">
    <property type="entry name" value="HADHALOGNASE"/>
</dbReference>
<dbReference type="InterPro" id="IPR036412">
    <property type="entry name" value="HAD-like_sf"/>
</dbReference>
<dbReference type="InterPro" id="IPR006439">
    <property type="entry name" value="HAD-SF_hydro_IA"/>
</dbReference>
<evidence type="ECO:0000256" key="2">
    <source>
        <dbReference type="ARBA" id="ARBA00022723"/>
    </source>
</evidence>
<keyword evidence="4" id="KW-0460">Magnesium</keyword>
<dbReference type="SFLD" id="SFLDG01129">
    <property type="entry name" value="C1.5:_HAD__Beta-PGM__Phosphata"/>
    <property type="match status" value="1"/>
</dbReference>
<dbReference type="PANTHER" id="PTHR46470">
    <property type="entry name" value="N-ACYLNEURAMINATE-9-PHOSPHATASE"/>
    <property type="match status" value="1"/>
</dbReference>
<evidence type="ECO:0000256" key="4">
    <source>
        <dbReference type="ARBA" id="ARBA00022842"/>
    </source>
</evidence>
<dbReference type="NCBIfam" id="TIGR01549">
    <property type="entry name" value="HAD-SF-IA-v1"/>
    <property type="match status" value="1"/>
</dbReference>
<organism evidence="5 6">
    <name type="scientific">Candidatus Choladousia intestinavium</name>
    <dbReference type="NCBI Taxonomy" id="2840727"/>
    <lineage>
        <taxon>Bacteria</taxon>
        <taxon>Bacillati</taxon>
        <taxon>Bacillota</taxon>
        <taxon>Clostridia</taxon>
        <taxon>Lachnospirales</taxon>
        <taxon>Lachnospiraceae</taxon>
        <taxon>Lachnospiraceae incertae sedis</taxon>
        <taxon>Candidatus Choladousia</taxon>
    </lineage>
</organism>
<dbReference type="InterPro" id="IPR023214">
    <property type="entry name" value="HAD_sf"/>
</dbReference>
<accession>A0A9D1AAB9</accession>
<name>A0A9D1AAB9_9FIRM</name>
<proteinExistence type="predicted"/>
<dbReference type="Gene3D" id="3.40.50.1000">
    <property type="entry name" value="HAD superfamily/HAD-like"/>
    <property type="match status" value="1"/>
</dbReference>
<keyword evidence="2" id="KW-0479">Metal-binding</keyword>
<comment type="cofactor">
    <cofactor evidence="1">
        <name>Mg(2+)</name>
        <dbReference type="ChEBI" id="CHEBI:18420"/>
    </cofactor>
</comment>
<dbReference type="GO" id="GO:0044281">
    <property type="term" value="P:small molecule metabolic process"/>
    <property type="evidence" value="ECO:0007669"/>
    <property type="project" value="UniProtKB-ARBA"/>
</dbReference>
<dbReference type="NCBIfam" id="TIGR01509">
    <property type="entry name" value="HAD-SF-IA-v3"/>
    <property type="match status" value="1"/>
</dbReference>
<dbReference type="PANTHER" id="PTHR46470:SF2">
    <property type="entry name" value="GLYCERALDEHYDE 3-PHOSPHATE PHOSPHATASE"/>
    <property type="match status" value="1"/>
</dbReference>
<dbReference type="GO" id="GO:0046872">
    <property type="term" value="F:metal ion binding"/>
    <property type="evidence" value="ECO:0007669"/>
    <property type="project" value="UniProtKB-KW"/>
</dbReference>
<dbReference type="SFLD" id="SFLDS00003">
    <property type="entry name" value="Haloacid_Dehalogenase"/>
    <property type="match status" value="1"/>
</dbReference>
<dbReference type="AlphaFoldDB" id="A0A9D1AAB9"/>
<dbReference type="EMBL" id="DVGK01000043">
    <property type="protein sequence ID" value="HIR12995.1"/>
    <property type="molecule type" value="Genomic_DNA"/>
</dbReference>
<dbReference type="GO" id="GO:0016791">
    <property type="term" value="F:phosphatase activity"/>
    <property type="evidence" value="ECO:0007669"/>
    <property type="project" value="TreeGrafter"/>
</dbReference>
<evidence type="ECO:0000313" key="5">
    <source>
        <dbReference type="EMBL" id="HIR12995.1"/>
    </source>
</evidence>
<protein>
    <submittedName>
        <fullName evidence="5">HAD family hydrolase</fullName>
    </submittedName>
</protein>
<dbReference type="InterPro" id="IPR051400">
    <property type="entry name" value="HAD-like_hydrolase"/>
</dbReference>
<evidence type="ECO:0000256" key="3">
    <source>
        <dbReference type="ARBA" id="ARBA00022801"/>
    </source>
</evidence>